<name>A0AAV4EB38_9GAST</name>
<feature type="compositionally biased region" description="Acidic residues" evidence="1">
    <location>
        <begin position="95"/>
        <end position="151"/>
    </location>
</feature>
<keyword evidence="3" id="KW-1185">Reference proteome</keyword>
<reference evidence="2 3" key="1">
    <citation type="journal article" date="2021" name="Elife">
        <title>Chloroplast acquisition without the gene transfer in kleptoplastic sea slugs, Plakobranchus ocellatus.</title>
        <authorList>
            <person name="Maeda T."/>
            <person name="Takahashi S."/>
            <person name="Yoshida T."/>
            <person name="Shimamura S."/>
            <person name="Takaki Y."/>
            <person name="Nagai Y."/>
            <person name="Toyoda A."/>
            <person name="Suzuki Y."/>
            <person name="Arimoto A."/>
            <person name="Ishii H."/>
            <person name="Satoh N."/>
            <person name="Nishiyama T."/>
            <person name="Hasebe M."/>
            <person name="Maruyama T."/>
            <person name="Minagawa J."/>
            <person name="Obokata J."/>
            <person name="Shigenobu S."/>
        </authorList>
    </citation>
    <scope>NUCLEOTIDE SEQUENCE [LARGE SCALE GENOMIC DNA]</scope>
</reference>
<feature type="compositionally biased region" description="Basic and acidic residues" evidence="1">
    <location>
        <begin position="177"/>
        <end position="189"/>
    </location>
</feature>
<feature type="region of interest" description="Disordered" evidence="1">
    <location>
        <begin position="86"/>
        <end position="189"/>
    </location>
</feature>
<feature type="compositionally biased region" description="Basic and acidic residues" evidence="1">
    <location>
        <begin position="152"/>
        <end position="165"/>
    </location>
</feature>
<gene>
    <name evidence="2" type="ORF">ElyMa_005355000</name>
</gene>
<dbReference type="Proteomes" id="UP000762676">
    <property type="component" value="Unassembled WGS sequence"/>
</dbReference>
<feature type="region of interest" description="Disordered" evidence="1">
    <location>
        <begin position="1"/>
        <end position="22"/>
    </location>
</feature>
<feature type="compositionally biased region" description="Polar residues" evidence="1">
    <location>
        <begin position="12"/>
        <end position="22"/>
    </location>
</feature>
<proteinExistence type="predicted"/>
<protein>
    <submittedName>
        <fullName evidence="2">Uncharacterized protein</fullName>
    </submittedName>
</protein>
<evidence type="ECO:0000313" key="3">
    <source>
        <dbReference type="Proteomes" id="UP000762676"/>
    </source>
</evidence>
<dbReference type="AlphaFoldDB" id="A0AAV4EB38"/>
<comment type="caution">
    <text evidence="2">The sequence shown here is derived from an EMBL/GenBank/DDBJ whole genome shotgun (WGS) entry which is preliminary data.</text>
</comment>
<accession>A0AAV4EB38</accession>
<organism evidence="2 3">
    <name type="scientific">Elysia marginata</name>
    <dbReference type="NCBI Taxonomy" id="1093978"/>
    <lineage>
        <taxon>Eukaryota</taxon>
        <taxon>Metazoa</taxon>
        <taxon>Spiralia</taxon>
        <taxon>Lophotrochozoa</taxon>
        <taxon>Mollusca</taxon>
        <taxon>Gastropoda</taxon>
        <taxon>Heterobranchia</taxon>
        <taxon>Euthyneura</taxon>
        <taxon>Panpulmonata</taxon>
        <taxon>Sacoglossa</taxon>
        <taxon>Placobranchoidea</taxon>
        <taxon>Plakobranchidae</taxon>
        <taxon>Elysia</taxon>
    </lineage>
</organism>
<dbReference type="EMBL" id="BMAT01010668">
    <property type="protein sequence ID" value="GFR58193.1"/>
    <property type="molecule type" value="Genomic_DNA"/>
</dbReference>
<evidence type="ECO:0000256" key="1">
    <source>
        <dbReference type="SAM" id="MobiDB-lite"/>
    </source>
</evidence>
<sequence length="189" mass="21019">MAQYPPPLRSVPSHNQGRPTASKTLGTIVMPCVWPADFTAAKIVFCSLIEAPLCYLYFDFPFSLTPKYLGSSTGFYNNDCDDDVDDDDDHHHDDDVDDADDDDDDDDDCDGNDDNGDNNGGDDDDDNDHDDDDDDDDDDDVDDDNDVDHDNDDDHHHKDNHRDNGRSGSGSGGNTDDVYKYKFDGNDLL</sequence>
<evidence type="ECO:0000313" key="2">
    <source>
        <dbReference type="EMBL" id="GFR58193.1"/>
    </source>
</evidence>